<reference evidence="1 2" key="1">
    <citation type="submission" date="2021-01" db="EMBL/GenBank/DDBJ databases">
        <title>WGS of actinomycetes isolated from Thailand.</title>
        <authorList>
            <person name="Thawai C."/>
        </authorList>
    </citation>
    <scope>NUCLEOTIDE SEQUENCE [LARGE SCALE GENOMIC DNA]</scope>
    <source>
        <strain evidence="1 2">CA3R110</strain>
    </source>
</reference>
<evidence type="ECO:0000313" key="2">
    <source>
        <dbReference type="Proteomes" id="UP000621510"/>
    </source>
</evidence>
<gene>
    <name evidence="1" type="ORF">JK364_42905</name>
</gene>
<dbReference type="RefSeq" id="WP_201856858.1">
    <property type="nucleotide sequence ID" value="NZ_JAERRG010000027.1"/>
</dbReference>
<name>A0ABS1Q337_9ACTN</name>
<protein>
    <submittedName>
        <fullName evidence="1">Uncharacterized protein</fullName>
    </submittedName>
</protein>
<dbReference type="Proteomes" id="UP000621510">
    <property type="component" value="Unassembled WGS sequence"/>
</dbReference>
<dbReference type="EMBL" id="JAERRG010000027">
    <property type="protein sequence ID" value="MBL1119067.1"/>
    <property type="molecule type" value="Genomic_DNA"/>
</dbReference>
<evidence type="ECO:0000313" key="1">
    <source>
        <dbReference type="EMBL" id="MBL1119067.1"/>
    </source>
</evidence>
<accession>A0ABS1Q337</accession>
<proteinExistence type="predicted"/>
<sequence length="94" mass="9892">MHGIGPVEPPDGADVFLTGLVIPGHRGDHGSGLRYLPPARREVVPGPQLLAATGVFGGQGGPPSHQRVFGQLRVDRADFGLGKVESARYLTDIE</sequence>
<keyword evidence="2" id="KW-1185">Reference proteome</keyword>
<organism evidence="1 2">
    <name type="scientific">Streptomyces endocoffeicus</name>
    <dbReference type="NCBI Taxonomy" id="2898945"/>
    <lineage>
        <taxon>Bacteria</taxon>
        <taxon>Bacillati</taxon>
        <taxon>Actinomycetota</taxon>
        <taxon>Actinomycetes</taxon>
        <taxon>Kitasatosporales</taxon>
        <taxon>Streptomycetaceae</taxon>
        <taxon>Streptomyces</taxon>
    </lineage>
</organism>
<comment type="caution">
    <text evidence="1">The sequence shown here is derived from an EMBL/GenBank/DDBJ whole genome shotgun (WGS) entry which is preliminary data.</text>
</comment>